<dbReference type="PANTHER" id="PTHR11786:SF0">
    <property type="entry name" value="ARYLAMINE N-ACETYLTRANSFERASE 4-RELATED"/>
    <property type="match status" value="1"/>
</dbReference>
<organism evidence="2 3">
    <name type="scientific">Paractinoplanes hotanensis</name>
    <dbReference type="NCBI Taxonomy" id="2906497"/>
    <lineage>
        <taxon>Bacteria</taxon>
        <taxon>Bacillati</taxon>
        <taxon>Actinomycetota</taxon>
        <taxon>Actinomycetes</taxon>
        <taxon>Micromonosporales</taxon>
        <taxon>Micromonosporaceae</taxon>
        <taxon>Paractinoplanes</taxon>
    </lineage>
</organism>
<dbReference type="Gene3D" id="3.30.2140.10">
    <property type="entry name" value="Arylamine N-acetyltransferase"/>
    <property type="match status" value="1"/>
</dbReference>
<dbReference type="Gene3D" id="2.40.128.150">
    <property type="entry name" value="Cysteine proteinases"/>
    <property type="match status" value="1"/>
</dbReference>
<proteinExistence type="inferred from homology"/>
<dbReference type="PANTHER" id="PTHR11786">
    <property type="entry name" value="N-HYDROXYARYLAMINE O-ACETYLTRANSFERASE"/>
    <property type="match status" value="1"/>
</dbReference>
<reference evidence="2 3" key="1">
    <citation type="submission" date="2022-06" db="EMBL/GenBank/DDBJ databases">
        <title>Actinoplanes abujensis sp. nov., isolated from Nigerian arid soil.</title>
        <authorList>
            <person name="Ding P."/>
        </authorList>
    </citation>
    <scope>NUCLEOTIDE SEQUENCE [LARGE SCALE GENOMIC DNA]</scope>
    <source>
        <strain evidence="3">TRM88002</strain>
    </source>
</reference>
<sequence>MDTYLRRLGLSHLAGAPPSADGLRALHRAHTERVPYECLDIWLGRATTVDPVESVGRILRGRGGYCFHLNGAFAVLLESLGYRVTRHVGGVQRRGGAAAGASGDHLALTVELAGGRWLVDVGLGDALYEPLPLTEGEHRQGPFTYGLRASEAERGGWRFDHDRRGGFAGMDFRTPAVPMEAFAAMHEHMWTSPDSGFVRTATVQRRDAGGADVLRGLTLTRVAETITRTVVDEPADYFTALGDLFGLTLGEVTGAERAALWRRLVTAHERWSSGA</sequence>
<accession>A0ABT0Y2N2</accession>
<evidence type="ECO:0000313" key="2">
    <source>
        <dbReference type="EMBL" id="MCM4080115.1"/>
    </source>
</evidence>
<dbReference type="InterPro" id="IPR001447">
    <property type="entry name" value="Arylamine_N-AcTrfase"/>
</dbReference>
<gene>
    <name evidence="2" type="ORF">LXN57_21270</name>
</gene>
<name>A0ABT0Y2N2_9ACTN</name>
<dbReference type="Proteomes" id="UP001523216">
    <property type="component" value="Unassembled WGS sequence"/>
</dbReference>
<evidence type="ECO:0000256" key="1">
    <source>
        <dbReference type="ARBA" id="ARBA00006547"/>
    </source>
</evidence>
<dbReference type="InterPro" id="IPR038765">
    <property type="entry name" value="Papain-like_cys_pep_sf"/>
</dbReference>
<dbReference type="EMBL" id="JAMQOL010000029">
    <property type="protein sequence ID" value="MCM4080115.1"/>
    <property type="molecule type" value="Genomic_DNA"/>
</dbReference>
<comment type="caution">
    <text evidence="2">The sequence shown here is derived from an EMBL/GenBank/DDBJ whole genome shotgun (WGS) entry which is preliminary data.</text>
</comment>
<protein>
    <submittedName>
        <fullName evidence="2">Arylamine N-acetyltransferase</fullName>
    </submittedName>
</protein>
<dbReference type="SUPFAM" id="SSF54001">
    <property type="entry name" value="Cysteine proteinases"/>
    <property type="match status" value="1"/>
</dbReference>
<comment type="similarity">
    <text evidence="1">Belongs to the arylamine N-acetyltransferase family.</text>
</comment>
<keyword evidence="3" id="KW-1185">Reference proteome</keyword>
<evidence type="ECO:0000313" key="3">
    <source>
        <dbReference type="Proteomes" id="UP001523216"/>
    </source>
</evidence>
<dbReference type="Pfam" id="PF00797">
    <property type="entry name" value="Acetyltransf_2"/>
    <property type="match status" value="1"/>
</dbReference>
<dbReference type="RefSeq" id="WP_251799923.1">
    <property type="nucleotide sequence ID" value="NZ_JAMQOL010000029.1"/>
</dbReference>